<dbReference type="InterPro" id="IPR036388">
    <property type="entry name" value="WH-like_DNA-bd_sf"/>
</dbReference>
<dbReference type="GO" id="GO:0003677">
    <property type="term" value="F:DNA binding"/>
    <property type="evidence" value="ECO:0007669"/>
    <property type="project" value="UniProtKB-KW"/>
</dbReference>
<dbReference type="AlphaFoldDB" id="A0A4U1JPV0"/>
<dbReference type="InterPro" id="IPR000944">
    <property type="entry name" value="Tscrpt_reg_Rrf2"/>
</dbReference>
<comment type="caution">
    <text evidence="2">The sequence shown here is derived from an EMBL/GenBank/DDBJ whole genome shotgun (WGS) entry which is preliminary data.</text>
</comment>
<name>A0A4U1JPV0_RHOCA</name>
<dbReference type="Pfam" id="PF02082">
    <property type="entry name" value="Rrf2"/>
    <property type="match status" value="1"/>
</dbReference>
<dbReference type="PANTHER" id="PTHR33221">
    <property type="entry name" value="WINGED HELIX-TURN-HELIX TRANSCRIPTIONAL REGULATOR, RRF2 FAMILY"/>
    <property type="match status" value="1"/>
</dbReference>
<dbReference type="GO" id="GO:0005829">
    <property type="term" value="C:cytosol"/>
    <property type="evidence" value="ECO:0007669"/>
    <property type="project" value="TreeGrafter"/>
</dbReference>
<sequence length="146" mass="16046">MPRSAAMHLLASTDFALRALLFLATDPERLVNTETMSRDLEISRNHLQKVVQALVAGGFARTLKGPHGGVRLARPATEIRIGAVVRHFEERQPIVACFAPEGQCVIEPICGLKGVLAGAQNQYYDFLNGYTLEDCLRSQRFLSPAP</sequence>
<dbReference type="EMBL" id="SWJZ01000077">
    <property type="protein sequence ID" value="TKD15655.1"/>
    <property type="molecule type" value="Genomic_DNA"/>
</dbReference>
<dbReference type="PANTHER" id="PTHR33221:SF4">
    <property type="entry name" value="HTH-TYPE TRANSCRIPTIONAL REPRESSOR NSRR"/>
    <property type="match status" value="1"/>
</dbReference>
<reference evidence="2 3" key="1">
    <citation type="submission" date="2019-04" db="EMBL/GenBank/DDBJ databases">
        <title>Draft Whole-Genome sequence of the purple photosynthetic bacterium Rhodobacter capsulatus SP108 with an indigenous class A beta-lactamase.</title>
        <authorList>
            <person name="Robertson S."/>
            <person name="Meyer T.E."/>
            <person name="Kyndt J.A."/>
        </authorList>
    </citation>
    <scope>NUCLEOTIDE SEQUENCE [LARGE SCALE GENOMIC DNA]</scope>
    <source>
        <strain evidence="2 3">SP108</strain>
    </source>
</reference>
<evidence type="ECO:0000313" key="3">
    <source>
        <dbReference type="Proteomes" id="UP000310597"/>
    </source>
</evidence>
<dbReference type="Proteomes" id="UP000310597">
    <property type="component" value="Unassembled WGS sequence"/>
</dbReference>
<proteinExistence type="predicted"/>
<gene>
    <name evidence="2" type="ORF">FBT96_15975</name>
</gene>
<dbReference type="NCBIfam" id="TIGR00738">
    <property type="entry name" value="rrf2_super"/>
    <property type="match status" value="1"/>
</dbReference>
<dbReference type="GO" id="GO:0003700">
    <property type="term" value="F:DNA-binding transcription factor activity"/>
    <property type="evidence" value="ECO:0007669"/>
    <property type="project" value="TreeGrafter"/>
</dbReference>
<protein>
    <submittedName>
        <fullName evidence="2">Rrf2 family transcriptional regulator</fullName>
    </submittedName>
</protein>
<accession>A0A4U1JPV0</accession>
<organism evidence="2 3">
    <name type="scientific">Rhodobacter capsulatus</name>
    <name type="common">Rhodopseudomonas capsulata</name>
    <dbReference type="NCBI Taxonomy" id="1061"/>
    <lineage>
        <taxon>Bacteria</taxon>
        <taxon>Pseudomonadati</taxon>
        <taxon>Pseudomonadota</taxon>
        <taxon>Alphaproteobacteria</taxon>
        <taxon>Rhodobacterales</taxon>
        <taxon>Rhodobacter group</taxon>
        <taxon>Rhodobacter</taxon>
    </lineage>
</organism>
<dbReference type="PROSITE" id="PS51197">
    <property type="entry name" value="HTH_RRF2_2"/>
    <property type="match status" value="1"/>
</dbReference>
<dbReference type="InterPro" id="IPR036390">
    <property type="entry name" value="WH_DNA-bd_sf"/>
</dbReference>
<dbReference type="SUPFAM" id="SSF46785">
    <property type="entry name" value="Winged helix' DNA-binding domain"/>
    <property type="match status" value="1"/>
</dbReference>
<evidence type="ECO:0000256" key="1">
    <source>
        <dbReference type="ARBA" id="ARBA00023125"/>
    </source>
</evidence>
<dbReference type="Gene3D" id="1.10.10.10">
    <property type="entry name" value="Winged helix-like DNA-binding domain superfamily/Winged helix DNA-binding domain"/>
    <property type="match status" value="1"/>
</dbReference>
<keyword evidence="1" id="KW-0238">DNA-binding</keyword>
<evidence type="ECO:0000313" key="2">
    <source>
        <dbReference type="EMBL" id="TKD15655.1"/>
    </source>
</evidence>
<dbReference type="OrthoDB" id="9795923at2"/>